<organism evidence="2 3">
    <name type="scientific">Ephemerocybe angulata</name>
    <dbReference type="NCBI Taxonomy" id="980116"/>
    <lineage>
        <taxon>Eukaryota</taxon>
        <taxon>Fungi</taxon>
        <taxon>Dikarya</taxon>
        <taxon>Basidiomycota</taxon>
        <taxon>Agaricomycotina</taxon>
        <taxon>Agaricomycetes</taxon>
        <taxon>Agaricomycetidae</taxon>
        <taxon>Agaricales</taxon>
        <taxon>Agaricineae</taxon>
        <taxon>Psathyrellaceae</taxon>
        <taxon>Ephemerocybe</taxon>
    </lineage>
</organism>
<dbReference type="EMBL" id="JACGCI010000028">
    <property type="protein sequence ID" value="KAF6755997.1"/>
    <property type="molecule type" value="Genomic_DNA"/>
</dbReference>
<keyword evidence="1" id="KW-1133">Transmembrane helix</keyword>
<protein>
    <submittedName>
        <fullName evidence="2">Uncharacterized protein</fullName>
    </submittedName>
</protein>
<comment type="caution">
    <text evidence="2">The sequence shown here is derived from an EMBL/GenBank/DDBJ whole genome shotgun (WGS) entry which is preliminary data.</text>
</comment>
<evidence type="ECO:0000313" key="2">
    <source>
        <dbReference type="EMBL" id="KAF6755997.1"/>
    </source>
</evidence>
<evidence type="ECO:0000313" key="3">
    <source>
        <dbReference type="Proteomes" id="UP000521943"/>
    </source>
</evidence>
<dbReference type="Proteomes" id="UP000521943">
    <property type="component" value="Unassembled WGS sequence"/>
</dbReference>
<keyword evidence="1" id="KW-0812">Transmembrane</keyword>
<keyword evidence="3" id="KW-1185">Reference proteome</keyword>
<gene>
    <name evidence="2" type="ORF">DFP72DRAFT_895864</name>
</gene>
<keyword evidence="1" id="KW-0472">Membrane</keyword>
<name>A0A8H6I142_9AGAR</name>
<dbReference type="AlphaFoldDB" id="A0A8H6I142"/>
<reference evidence="2 3" key="1">
    <citation type="submission" date="2020-07" db="EMBL/GenBank/DDBJ databases">
        <title>Comparative genomics of pyrophilous fungi reveals a link between fire events and developmental genes.</title>
        <authorList>
            <consortium name="DOE Joint Genome Institute"/>
            <person name="Steindorff A.S."/>
            <person name="Carver A."/>
            <person name="Calhoun S."/>
            <person name="Stillman K."/>
            <person name="Liu H."/>
            <person name="Lipzen A."/>
            <person name="Pangilinan J."/>
            <person name="Labutti K."/>
            <person name="Bruns T.D."/>
            <person name="Grigoriev I.V."/>
        </authorList>
    </citation>
    <scope>NUCLEOTIDE SEQUENCE [LARGE SCALE GENOMIC DNA]</scope>
    <source>
        <strain evidence="2 3">CBS 144469</strain>
    </source>
</reference>
<evidence type="ECO:0000256" key="1">
    <source>
        <dbReference type="SAM" id="Phobius"/>
    </source>
</evidence>
<feature type="transmembrane region" description="Helical" evidence="1">
    <location>
        <begin position="20"/>
        <end position="44"/>
    </location>
</feature>
<proteinExistence type="predicted"/>
<accession>A0A8H6I142</accession>
<sequence length="82" mass="8690">MVSSCGSCNAKNMVSIPRDIYYVVTSGSGGIGIFTNSSIADMFVSNTKGAHRIRTTSLDEAVQHLSVACMAGSIQINPHRVK</sequence>